<dbReference type="GeneID" id="63780498"/>
<name>A0A1Y2DJZ6_9PEZI</name>
<dbReference type="RefSeq" id="XP_040712093.1">
    <property type="nucleotide sequence ID" value="XM_040864286.1"/>
</dbReference>
<dbReference type="InParanoid" id="A0A1Y2DJZ6"/>
<reference evidence="1 2" key="1">
    <citation type="submission" date="2016-07" db="EMBL/GenBank/DDBJ databases">
        <title>Pervasive Adenine N6-methylation of Active Genes in Fungi.</title>
        <authorList>
            <consortium name="DOE Joint Genome Institute"/>
            <person name="Mondo S.J."/>
            <person name="Dannebaum R.O."/>
            <person name="Kuo R.C."/>
            <person name="Labutti K."/>
            <person name="Haridas S."/>
            <person name="Kuo A."/>
            <person name="Salamov A."/>
            <person name="Ahrendt S.R."/>
            <person name="Lipzen A."/>
            <person name="Sullivan W."/>
            <person name="Andreopoulos W.B."/>
            <person name="Clum A."/>
            <person name="Lindquist E."/>
            <person name="Daum C."/>
            <person name="Ramamoorthy G.K."/>
            <person name="Gryganskyi A."/>
            <person name="Culley D."/>
            <person name="Magnuson J.K."/>
            <person name="James T.Y."/>
            <person name="O'Malley M.A."/>
            <person name="Stajich J.E."/>
            <person name="Spatafora J.W."/>
            <person name="Visel A."/>
            <person name="Grigoriev I.V."/>
        </authorList>
    </citation>
    <scope>NUCLEOTIDE SEQUENCE [LARGE SCALE GENOMIC DNA]</scope>
    <source>
        <strain evidence="1 2">CBS 129021</strain>
    </source>
</reference>
<proteinExistence type="predicted"/>
<accession>A0A1Y2DJZ6</accession>
<organism evidence="1 2">
    <name type="scientific">Pseudomassariella vexata</name>
    <dbReference type="NCBI Taxonomy" id="1141098"/>
    <lineage>
        <taxon>Eukaryota</taxon>
        <taxon>Fungi</taxon>
        <taxon>Dikarya</taxon>
        <taxon>Ascomycota</taxon>
        <taxon>Pezizomycotina</taxon>
        <taxon>Sordariomycetes</taxon>
        <taxon>Xylariomycetidae</taxon>
        <taxon>Amphisphaeriales</taxon>
        <taxon>Pseudomassariaceae</taxon>
        <taxon>Pseudomassariella</taxon>
    </lineage>
</organism>
<dbReference type="AlphaFoldDB" id="A0A1Y2DJZ6"/>
<dbReference type="EMBL" id="MCFJ01000013">
    <property type="protein sequence ID" value="ORY59519.1"/>
    <property type="molecule type" value="Genomic_DNA"/>
</dbReference>
<sequence>MDDDPLVYFSRTPAHPWVRVAGPMNPPCQGRNRLFSPCVYVNWIKVPAKIGRTPQPTKDAAPFILDRLLELLAGRNDIGVSEFELINLVSQWRRSNDRYREDSLHFFALNVLTAEEKAWTVG</sequence>
<dbReference type="STRING" id="1141098.A0A1Y2DJZ6"/>
<evidence type="ECO:0000313" key="1">
    <source>
        <dbReference type="EMBL" id="ORY59519.1"/>
    </source>
</evidence>
<protein>
    <submittedName>
        <fullName evidence="1">Uncharacterized protein</fullName>
    </submittedName>
</protein>
<keyword evidence="2" id="KW-1185">Reference proteome</keyword>
<evidence type="ECO:0000313" key="2">
    <source>
        <dbReference type="Proteomes" id="UP000193689"/>
    </source>
</evidence>
<dbReference type="OrthoDB" id="6513042at2759"/>
<gene>
    <name evidence="1" type="ORF">BCR38DRAFT_488550</name>
</gene>
<comment type="caution">
    <text evidence="1">The sequence shown here is derived from an EMBL/GenBank/DDBJ whole genome shotgun (WGS) entry which is preliminary data.</text>
</comment>
<dbReference type="Proteomes" id="UP000193689">
    <property type="component" value="Unassembled WGS sequence"/>
</dbReference>